<gene>
    <name evidence="1" type="ORF">DSAG12_00564</name>
</gene>
<keyword evidence="2" id="KW-1185">Reference proteome</keyword>
<dbReference type="GeneID" id="41328569"/>
<proteinExistence type="predicted"/>
<dbReference type="EMBL" id="CP042905">
    <property type="protein sequence ID" value="QEE14749.1"/>
    <property type="molecule type" value="Genomic_DNA"/>
</dbReference>
<reference evidence="1 2" key="1">
    <citation type="journal article" date="2020" name="Nature">
        <title>Isolation of an archaeon at the prokaryote-eukaryote interface.</title>
        <authorList>
            <person name="Imachi H."/>
            <person name="Nobu M.K."/>
            <person name="Nakahara N."/>
            <person name="Morono Y."/>
            <person name="Ogawara M."/>
            <person name="Takaki Y."/>
            <person name="Takano Y."/>
            <person name="Uematsu K."/>
            <person name="Ikuta T."/>
            <person name="Ito M."/>
            <person name="Matsui Y."/>
            <person name="Miyazaki M."/>
            <person name="Murata K."/>
            <person name="Saito Y."/>
            <person name="Sakai S."/>
            <person name="Song C."/>
            <person name="Tasumi E."/>
            <person name="Yamanaka Y."/>
            <person name="Yamaguchi T."/>
            <person name="Kamagata Y."/>
            <person name="Tamaki H."/>
            <person name="Takai K."/>
        </authorList>
    </citation>
    <scope>NUCLEOTIDE SEQUENCE [LARGE SCALE GENOMIC DNA]</scope>
    <source>
        <strain evidence="1 2">MK-D1</strain>
    </source>
</reference>
<organism evidence="1 2">
    <name type="scientific">Promethearchaeum syntrophicum</name>
    <dbReference type="NCBI Taxonomy" id="2594042"/>
    <lineage>
        <taxon>Archaea</taxon>
        <taxon>Promethearchaeati</taxon>
        <taxon>Promethearchaeota</taxon>
        <taxon>Promethearchaeia</taxon>
        <taxon>Promethearchaeales</taxon>
        <taxon>Promethearchaeaceae</taxon>
        <taxon>Promethearchaeum</taxon>
    </lineage>
</organism>
<dbReference type="KEGG" id="psyt:DSAG12_00564"/>
<sequence length="62" mass="7433">MMDKTSAVRVLLSELCLNLIIMNENEQREYLLNRLKQIEIYEIVLKEVIVYRLKDLEPTTFC</sequence>
<dbReference type="RefSeq" id="WP_147661693.1">
    <property type="nucleotide sequence ID" value="NZ_CP042905.2"/>
</dbReference>
<reference evidence="1 2" key="2">
    <citation type="journal article" date="2024" name="Int. J. Syst. Evol. Microbiol.">
        <title>Promethearchaeum syntrophicum gen. nov., sp. nov., an anaerobic, obligately syntrophic archaeon, the first isolate of the lineage 'Asgard' archaea, and proposal of the new archaeal phylum Promethearchaeota phyl. nov. and kingdom Promethearchaeati regn. nov.</title>
        <authorList>
            <person name="Imachi H."/>
            <person name="Nobu M.K."/>
            <person name="Kato S."/>
            <person name="Takaki Y."/>
            <person name="Miyazaki M."/>
            <person name="Miyata M."/>
            <person name="Ogawara M."/>
            <person name="Saito Y."/>
            <person name="Sakai S."/>
            <person name="Tahara Y.O."/>
            <person name="Takano Y."/>
            <person name="Tasumi E."/>
            <person name="Uematsu K."/>
            <person name="Yoshimura T."/>
            <person name="Itoh T."/>
            <person name="Ohkuma M."/>
            <person name="Takai K."/>
        </authorList>
    </citation>
    <scope>NUCLEOTIDE SEQUENCE [LARGE SCALE GENOMIC DNA]</scope>
    <source>
        <strain evidence="1 2">MK-D1</strain>
    </source>
</reference>
<name>A0A5B9D6K1_9ARCH</name>
<dbReference type="Proteomes" id="UP000321408">
    <property type="component" value="Chromosome"/>
</dbReference>
<dbReference type="AlphaFoldDB" id="A0A5B9D6K1"/>
<protein>
    <submittedName>
        <fullName evidence="1">Uncharacterized protein</fullName>
    </submittedName>
</protein>
<evidence type="ECO:0000313" key="2">
    <source>
        <dbReference type="Proteomes" id="UP000321408"/>
    </source>
</evidence>
<evidence type="ECO:0000313" key="1">
    <source>
        <dbReference type="EMBL" id="QEE14749.1"/>
    </source>
</evidence>
<accession>A0A5B9D6K1</accession>